<proteinExistence type="predicted"/>
<keyword evidence="2" id="KW-1185">Reference proteome</keyword>
<reference evidence="1 2" key="1">
    <citation type="submission" date="2019-01" db="EMBL/GenBank/DDBJ databases">
        <title>Draft genome sequences of three monokaryotic isolates of the white-rot basidiomycete fungus Dichomitus squalens.</title>
        <authorList>
            <consortium name="DOE Joint Genome Institute"/>
            <person name="Lopez S.C."/>
            <person name="Andreopoulos B."/>
            <person name="Pangilinan J."/>
            <person name="Lipzen A."/>
            <person name="Riley R."/>
            <person name="Ahrendt S."/>
            <person name="Ng V."/>
            <person name="Barry K."/>
            <person name="Daum C."/>
            <person name="Grigoriev I.V."/>
            <person name="Hilden K.S."/>
            <person name="Makela M.R."/>
            <person name="de Vries R.P."/>
        </authorList>
    </citation>
    <scope>NUCLEOTIDE SEQUENCE [LARGE SCALE GENOMIC DNA]</scope>
    <source>
        <strain evidence="1 2">CBS 464.89</strain>
    </source>
</reference>
<evidence type="ECO:0000313" key="2">
    <source>
        <dbReference type="Proteomes" id="UP000292082"/>
    </source>
</evidence>
<dbReference type="AlphaFoldDB" id="A0A4V2K6K0"/>
<dbReference type="STRING" id="114155.A0A4V2K6K0"/>
<evidence type="ECO:0000313" key="1">
    <source>
        <dbReference type="EMBL" id="TBU52543.1"/>
    </source>
</evidence>
<name>A0A4V2K6K0_9APHY</name>
<accession>A0A4V2K6K0</accession>
<dbReference type="Proteomes" id="UP000292082">
    <property type="component" value="Unassembled WGS sequence"/>
</dbReference>
<organism evidence="1 2">
    <name type="scientific">Dichomitus squalens</name>
    <dbReference type="NCBI Taxonomy" id="114155"/>
    <lineage>
        <taxon>Eukaryota</taxon>
        <taxon>Fungi</taxon>
        <taxon>Dikarya</taxon>
        <taxon>Basidiomycota</taxon>
        <taxon>Agaricomycotina</taxon>
        <taxon>Agaricomycetes</taxon>
        <taxon>Polyporales</taxon>
        <taxon>Polyporaceae</taxon>
        <taxon>Dichomitus</taxon>
    </lineage>
</organism>
<evidence type="ECO:0008006" key="3">
    <source>
        <dbReference type="Google" id="ProtNLM"/>
    </source>
</evidence>
<protein>
    <recommendedName>
        <fullName evidence="3">NADP-dependent oxidoreductase domain-containing protein</fullName>
    </recommendedName>
</protein>
<gene>
    <name evidence="1" type="ORF">BD310DRAFT_225604</name>
</gene>
<dbReference type="EMBL" id="ML145246">
    <property type="protein sequence ID" value="TBU52543.1"/>
    <property type="molecule type" value="Genomic_DNA"/>
</dbReference>
<sequence>MPGLVTERTLEKVAAEVGTPNIQATLVIAYMMQKTPYAFPILGGRKGKSHLSTRRFAVR</sequence>